<evidence type="ECO:0000256" key="1">
    <source>
        <dbReference type="ARBA" id="ARBA00004418"/>
    </source>
</evidence>
<proteinExistence type="inferred from homology"/>
<dbReference type="Proteomes" id="UP000664882">
    <property type="component" value="Unassembled WGS sequence"/>
</dbReference>
<name>A0ABS3NCT1_9GAMM</name>
<evidence type="ECO:0000313" key="16">
    <source>
        <dbReference type="Proteomes" id="UP000664882"/>
    </source>
</evidence>
<accession>A0ABS3NCT1</accession>
<keyword evidence="4 13" id="KW-0813">Transport</keyword>
<dbReference type="CDD" id="cd01019">
    <property type="entry name" value="ZnuA"/>
    <property type="match status" value="1"/>
</dbReference>
<comment type="similarity">
    <text evidence="2 13">Belongs to the bacterial solute-binding protein 9 family.</text>
</comment>
<dbReference type="InterPro" id="IPR035520">
    <property type="entry name" value="ZnuA"/>
</dbReference>
<evidence type="ECO:0000256" key="13">
    <source>
        <dbReference type="RuleBase" id="RU003512"/>
    </source>
</evidence>
<evidence type="ECO:0000256" key="6">
    <source>
        <dbReference type="ARBA" id="ARBA00022729"/>
    </source>
</evidence>
<evidence type="ECO:0000256" key="12">
    <source>
        <dbReference type="ARBA" id="ARBA00045516"/>
    </source>
</evidence>
<evidence type="ECO:0000256" key="10">
    <source>
        <dbReference type="ARBA" id="ARBA00023065"/>
    </source>
</evidence>
<protein>
    <recommendedName>
        <fullName evidence="3">High-affinity zinc uptake system protein ZnuA</fullName>
    </recommendedName>
</protein>
<organism evidence="15 16">
    <name type="scientific">Oceanisphaera pacifica</name>
    <dbReference type="NCBI Taxonomy" id="2818389"/>
    <lineage>
        <taxon>Bacteria</taxon>
        <taxon>Pseudomonadati</taxon>
        <taxon>Pseudomonadota</taxon>
        <taxon>Gammaproteobacteria</taxon>
        <taxon>Aeromonadales</taxon>
        <taxon>Aeromonadaceae</taxon>
        <taxon>Oceanisphaera</taxon>
    </lineage>
</organism>
<dbReference type="RefSeq" id="WP_208003934.1">
    <property type="nucleotide sequence ID" value="NZ_JAGDFX010000002.1"/>
</dbReference>
<dbReference type="InterPro" id="IPR006128">
    <property type="entry name" value="Lipoprotein_PsaA-like"/>
</dbReference>
<dbReference type="NCBIfam" id="NF007091">
    <property type="entry name" value="PRK09545.1"/>
    <property type="match status" value="1"/>
</dbReference>
<feature type="signal peptide" evidence="14">
    <location>
        <begin position="1"/>
        <end position="19"/>
    </location>
</feature>
<keyword evidence="5" id="KW-0479">Metal-binding</keyword>
<evidence type="ECO:0000256" key="8">
    <source>
        <dbReference type="ARBA" id="ARBA00022833"/>
    </source>
</evidence>
<evidence type="ECO:0000256" key="4">
    <source>
        <dbReference type="ARBA" id="ARBA00022448"/>
    </source>
</evidence>
<keyword evidence="6 14" id="KW-0732">Signal</keyword>
<comment type="caution">
    <text evidence="15">The sequence shown here is derived from an EMBL/GenBank/DDBJ whole genome shotgun (WGS) entry which is preliminary data.</text>
</comment>
<comment type="function">
    <text evidence="12">Part of the ATP-binding cassette (ABC) transport system ZnuABC involved in zinc import. Binds zinc with high affinity and specificity and delivers it to the membrane permease for translocation into the cytoplasm.</text>
</comment>
<keyword evidence="8" id="KW-0862">Zinc</keyword>
<dbReference type="SUPFAM" id="SSF53807">
    <property type="entry name" value="Helical backbone' metal receptor"/>
    <property type="match status" value="1"/>
</dbReference>
<dbReference type="PRINTS" id="PR00690">
    <property type="entry name" value="ADHESNFAMILY"/>
</dbReference>
<evidence type="ECO:0000256" key="9">
    <source>
        <dbReference type="ARBA" id="ARBA00022906"/>
    </source>
</evidence>
<reference evidence="15 16" key="1">
    <citation type="submission" date="2021-03" db="EMBL/GenBank/DDBJ databases">
        <title>Oceanisphaera sp. nov., isolated from the intestine.</title>
        <authorList>
            <person name="Zhao L.-H."/>
            <person name="Shi L.-F."/>
        </authorList>
    </citation>
    <scope>NUCLEOTIDE SEQUENCE [LARGE SCALE GENOMIC DNA]</scope>
    <source>
        <strain evidence="15 16">DM8</strain>
    </source>
</reference>
<sequence>MKAFFVFLPLLLLSQSAYAVTVLTSIKPLQLIASAITQGGPAPDLLLSPGNSPHDYALRPSDVRRIKKADLVLWVGPELEASLGSLLAEQPNSLTLMTKITPDEHEHNDEHEAHNTDKIIIEHQDHAHDHSTQDTHLWLDPHHAGTIAQLLADRLIELDPDNIARYQDNLAAFSSQLSETDQQVAAKLAPVADIGYFVFHDAYGYWERHYQLAKLGHFTVNPARAPGAKTVSSIHHALRQSQAQCVFAEPQFKPAVVEAVMRNTQARIGVLDPLASNIEPGPNSYFAFMHELADAMKDCLLNKP</sequence>
<dbReference type="PANTHER" id="PTHR42953:SF3">
    <property type="entry name" value="HIGH-AFFINITY ZINC UPTAKE SYSTEM PROTEIN ZNUA"/>
    <property type="match status" value="1"/>
</dbReference>
<evidence type="ECO:0000256" key="5">
    <source>
        <dbReference type="ARBA" id="ARBA00022723"/>
    </source>
</evidence>
<keyword evidence="16" id="KW-1185">Reference proteome</keyword>
<comment type="subcellular location">
    <subcellularLocation>
        <location evidence="1">Periplasm</location>
    </subcellularLocation>
</comment>
<feature type="chain" id="PRO_5046115058" description="High-affinity zinc uptake system protein ZnuA" evidence="14">
    <location>
        <begin position="20"/>
        <end position="304"/>
    </location>
</feature>
<evidence type="ECO:0000256" key="11">
    <source>
        <dbReference type="ARBA" id="ARBA00023157"/>
    </source>
</evidence>
<evidence type="ECO:0000256" key="3">
    <source>
        <dbReference type="ARBA" id="ARBA00015915"/>
    </source>
</evidence>
<keyword evidence="11" id="KW-1015">Disulfide bond</keyword>
<gene>
    <name evidence="15" type="primary">znuA</name>
    <name evidence="15" type="ORF">J3U76_01645</name>
</gene>
<evidence type="ECO:0000256" key="7">
    <source>
        <dbReference type="ARBA" id="ARBA00022764"/>
    </source>
</evidence>
<dbReference type="EMBL" id="JAGDFX010000002">
    <property type="protein sequence ID" value="MBO1518345.1"/>
    <property type="molecule type" value="Genomic_DNA"/>
</dbReference>
<dbReference type="Pfam" id="PF01297">
    <property type="entry name" value="ZnuA"/>
    <property type="match status" value="1"/>
</dbReference>
<evidence type="ECO:0000256" key="2">
    <source>
        <dbReference type="ARBA" id="ARBA00011028"/>
    </source>
</evidence>
<evidence type="ECO:0000313" key="15">
    <source>
        <dbReference type="EMBL" id="MBO1518345.1"/>
    </source>
</evidence>
<evidence type="ECO:0000256" key="14">
    <source>
        <dbReference type="SAM" id="SignalP"/>
    </source>
</evidence>
<dbReference type="InterPro" id="IPR006127">
    <property type="entry name" value="ZnuA-like"/>
</dbReference>
<dbReference type="PANTHER" id="PTHR42953">
    <property type="entry name" value="HIGH-AFFINITY ZINC UPTAKE SYSTEM PROTEIN ZNUA-RELATED"/>
    <property type="match status" value="1"/>
</dbReference>
<keyword evidence="10" id="KW-0406">Ion transport</keyword>
<dbReference type="Gene3D" id="3.40.50.1980">
    <property type="entry name" value="Nitrogenase molybdenum iron protein domain"/>
    <property type="match status" value="2"/>
</dbReference>
<dbReference type="InterPro" id="IPR050492">
    <property type="entry name" value="Bact_metal-bind_prot9"/>
</dbReference>
<keyword evidence="7" id="KW-0574">Periplasm</keyword>
<keyword evidence="9" id="KW-0864">Zinc transport</keyword>